<dbReference type="InterPro" id="IPR039559">
    <property type="entry name" value="AIM6_PI-PLC-like_dom"/>
</dbReference>
<proteinExistence type="predicted"/>
<keyword evidence="3" id="KW-1185">Reference proteome</keyword>
<dbReference type="Proteomes" id="UP000326837">
    <property type="component" value="Chromosome"/>
</dbReference>
<dbReference type="KEGG" id="lpav:PLANPX_2553"/>
<dbReference type="PANTHER" id="PTHR31571:SF1">
    <property type="entry name" value="ALTERED INHERITANCE OF MITOCHONDRIA PROTEIN 6"/>
    <property type="match status" value="1"/>
</dbReference>
<dbReference type="GO" id="GO:0006629">
    <property type="term" value="P:lipid metabolic process"/>
    <property type="evidence" value="ECO:0007669"/>
    <property type="project" value="InterPro"/>
</dbReference>
<evidence type="ECO:0000256" key="1">
    <source>
        <dbReference type="ARBA" id="ARBA00014286"/>
    </source>
</evidence>
<sequence>MRSTIALPCIFVLSLATSLCRGEAPAPPRPLPQAHSHNDYEHDRPLLDALDRGFCNVEADVYLVDGKLLVAHDWIDLRPQRTLEALYLEPLKEQVEKNGGKLFPGDQRLTLLIDFKSDGEKTYPVLAATLKKYEDLISGMHDGKWTPRQIDVIISGNRPIELVANDKQRLAGLDGRVSDLDDANGSEAMPLVSDNWSSHFKWRGEGDFPAVERERLKTFVTKAHGQGRRLRFWGTPDTPEFWGVLQGAGVDVIGTDDLGALQRYLDRD</sequence>
<accession>A0A5K7XDM3</accession>
<dbReference type="AlphaFoldDB" id="A0A5K7XDM3"/>
<dbReference type="InterPro" id="IPR017946">
    <property type="entry name" value="PLC-like_Pdiesterase_TIM-brl"/>
</dbReference>
<organism evidence="2 3">
    <name type="scientific">Lacipirellula parvula</name>
    <dbReference type="NCBI Taxonomy" id="2650471"/>
    <lineage>
        <taxon>Bacteria</taxon>
        <taxon>Pseudomonadati</taxon>
        <taxon>Planctomycetota</taxon>
        <taxon>Planctomycetia</taxon>
        <taxon>Pirellulales</taxon>
        <taxon>Lacipirellulaceae</taxon>
        <taxon>Lacipirellula</taxon>
    </lineage>
</organism>
<dbReference type="CDD" id="cd08577">
    <property type="entry name" value="PI-PLCc_GDPD_SF_unchar3"/>
    <property type="match status" value="1"/>
</dbReference>
<protein>
    <recommendedName>
        <fullName evidence="1">Altered inheritance of mitochondria protein 6</fullName>
    </recommendedName>
</protein>
<evidence type="ECO:0000313" key="2">
    <source>
        <dbReference type="EMBL" id="BBO32941.1"/>
    </source>
</evidence>
<reference evidence="3" key="1">
    <citation type="submission" date="2019-10" db="EMBL/GenBank/DDBJ databases">
        <title>Lacipirellula parvula gen. nov., sp. nov., representing a lineage of planctomycetes widespread in freshwater anoxic habitats, and description of the family Lacipirellulaceae.</title>
        <authorList>
            <person name="Dedysh S.N."/>
            <person name="Kulichevskaya I.S."/>
            <person name="Beletsky A.V."/>
            <person name="Rakitin A.L."/>
            <person name="Mardanov A.V."/>
            <person name="Ivanova A.A."/>
            <person name="Saltykova V.X."/>
            <person name="Rijpstra W.I.C."/>
            <person name="Sinninghe Damste J.S."/>
            <person name="Ravin N.V."/>
        </authorList>
    </citation>
    <scope>NUCLEOTIDE SEQUENCE [LARGE SCALE GENOMIC DNA]</scope>
    <source>
        <strain evidence="3">PX69</strain>
    </source>
</reference>
<dbReference type="Gene3D" id="3.20.20.190">
    <property type="entry name" value="Phosphatidylinositol (PI) phosphodiesterase"/>
    <property type="match status" value="1"/>
</dbReference>
<dbReference type="EMBL" id="AP021861">
    <property type="protein sequence ID" value="BBO32941.1"/>
    <property type="molecule type" value="Genomic_DNA"/>
</dbReference>
<dbReference type="PANTHER" id="PTHR31571">
    <property type="entry name" value="ALTERED INHERITANCE OF MITOCHONDRIA PROTEIN 6"/>
    <property type="match status" value="1"/>
</dbReference>
<dbReference type="RefSeq" id="WP_152098817.1">
    <property type="nucleotide sequence ID" value="NZ_AP021861.1"/>
</dbReference>
<dbReference type="GO" id="GO:0008081">
    <property type="term" value="F:phosphoric diester hydrolase activity"/>
    <property type="evidence" value="ECO:0007669"/>
    <property type="project" value="InterPro"/>
</dbReference>
<dbReference type="InterPro" id="IPR051236">
    <property type="entry name" value="HAT_RTT109-like"/>
</dbReference>
<evidence type="ECO:0000313" key="3">
    <source>
        <dbReference type="Proteomes" id="UP000326837"/>
    </source>
</evidence>
<name>A0A5K7XDM3_9BACT</name>
<dbReference type="SUPFAM" id="SSF51695">
    <property type="entry name" value="PLC-like phosphodiesterases"/>
    <property type="match status" value="1"/>
</dbReference>
<gene>
    <name evidence="2" type="ORF">PLANPX_2553</name>
</gene>